<name>A0A9Q3GJ76_9BASI</name>
<dbReference type="AlphaFoldDB" id="A0A9Q3GJ76"/>
<evidence type="ECO:0000313" key="2">
    <source>
        <dbReference type="Proteomes" id="UP000765509"/>
    </source>
</evidence>
<reference evidence="1" key="1">
    <citation type="submission" date="2021-03" db="EMBL/GenBank/DDBJ databases">
        <title>Draft genome sequence of rust myrtle Austropuccinia psidii MF-1, a brazilian biotype.</title>
        <authorList>
            <person name="Quecine M.C."/>
            <person name="Pachon D.M.R."/>
            <person name="Bonatelli M.L."/>
            <person name="Correr F.H."/>
            <person name="Franceschini L.M."/>
            <person name="Leite T.F."/>
            <person name="Margarido G.R.A."/>
            <person name="Almeida C.A."/>
            <person name="Ferrarezi J.A."/>
            <person name="Labate C.A."/>
        </authorList>
    </citation>
    <scope>NUCLEOTIDE SEQUENCE</scope>
    <source>
        <strain evidence="1">MF-1</strain>
    </source>
</reference>
<dbReference type="Proteomes" id="UP000765509">
    <property type="component" value="Unassembled WGS sequence"/>
</dbReference>
<sequence length="90" mass="10115">MPQHTSNKDLCKHTLDAQTFLVTTARGMAYIHGTATKITVCMDNSQNPLIIDGVSHCSIVAREYPDNHFQIGRSNSFKLRQRTLKLNQAN</sequence>
<protein>
    <submittedName>
        <fullName evidence="1">Uncharacterized protein</fullName>
    </submittedName>
</protein>
<dbReference type="EMBL" id="AVOT02002189">
    <property type="protein sequence ID" value="MBW0469463.1"/>
    <property type="molecule type" value="Genomic_DNA"/>
</dbReference>
<comment type="caution">
    <text evidence="1">The sequence shown here is derived from an EMBL/GenBank/DDBJ whole genome shotgun (WGS) entry which is preliminary data.</text>
</comment>
<accession>A0A9Q3GJ76</accession>
<proteinExistence type="predicted"/>
<keyword evidence="2" id="KW-1185">Reference proteome</keyword>
<evidence type="ECO:0000313" key="1">
    <source>
        <dbReference type="EMBL" id="MBW0469463.1"/>
    </source>
</evidence>
<gene>
    <name evidence="1" type="ORF">O181_009178</name>
</gene>
<organism evidence="1 2">
    <name type="scientific">Austropuccinia psidii MF-1</name>
    <dbReference type="NCBI Taxonomy" id="1389203"/>
    <lineage>
        <taxon>Eukaryota</taxon>
        <taxon>Fungi</taxon>
        <taxon>Dikarya</taxon>
        <taxon>Basidiomycota</taxon>
        <taxon>Pucciniomycotina</taxon>
        <taxon>Pucciniomycetes</taxon>
        <taxon>Pucciniales</taxon>
        <taxon>Sphaerophragmiaceae</taxon>
        <taxon>Austropuccinia</taxon>
    </lineage>
</organism>